<evidence type="ECO:0000313" key="2">
    <source>
        <dbReference type="Proteomes" id="UP001163324"/>
    </source>
</evidence>
<gene>
    <name evidence="1" type="ORF">N3K66_007228</name>
</gene>
<keyword evidence="2" id="KW-1185">Reference proteome</keyword>
<sequence length="567" mass="63449">MTSNHWMSTAPEFQAIYECFMKSCSEEEKRKFPHEDTQNMVAETMTLLQQNKDVAREIKRHRPRGHVPLSEETLKIPPKAEADLLVELYFSRWEFAYRVLHEPTFRQHYEKLYAEPSLVPIEWRLLICLAMAAGSSLSVSTLDSDTRLARHREAAYACVHVAQGWLSGPLEKDRLCVTGVQIHCLSLVVRQAWSISGDLIWLSTGSLVQTAMQIGLHRDPRHLPPMGVLQAEVRRRLWATVAEMAVQASLDAAMPPRLRLEDFDTEAPANIDDEEISETATVLCPKDEDVFTSTSVQRLLLRSLRTRQRIVEVLNGVNSEISFTQTLELSAAIEKHLQSDFAFMGGGDGGRGLPFHQNLMDFLVRRFLIPLHRTFAAAARWNRTFSYSVNISLDSALAVLSPEPDECFTSLLNVGGGPFREGIMCATTVVCVELISRTKAQILDGTLRRTSQHRDALKRAIDDLLVLVTRRIRCGETNIKSHLLLSLVSAYVEALAAGEEPDRRILGSEIGSLRVCYGLLRAQADTLSLRTPGDPTPLSLDSGFADIGLDWDFGYFDPASAFVDDGK</sequence>
<name>A0ACC0UV34_9HYPO</name>
<accession>A0ACC0UV34</accession>
<dbReference type="Proteomes" id="UP001163324">
    <property type="component" value="Chromosome 7"/>
</dbReference>
<comment type="caution">
    <text evidence="1">The sequence shown here is derived from an EMBL/GenBank/DDBJ whole genome shotgun (WGS) entry which is preliminary data.</text>
</comment>
<dbReference type="EMBL" id="CM047946">
    <property type="protein sequence ID" value="KAI9897372.1"/>
    <property type="molecule type" value="Genomic_DNA"/>
</dbReference>
<evidence type="ECO:0000313" key="1">
    <source>
        <dbReference type="EMBL" id="KAI9897372.1"/>
    </source>
</evidence>
<proteinExistence type="predicted"/>
<protein>
    <submittedName>
        <fullName evidence="1">Uncharacterized protein</fullName>
    </submittedName>
</protein>
<organism evidence="1 2">
    <name type="scientific">Trichothecium roseum</name>
    <dbReference type="NCBI Taxonomy" id="47278"/>
    <lineage>
        <taxon>Eukaryota</taxon>
        <taxon>Fungi</taxon>
        <taxon>Dikarya</taxon>
        <taxon>Ascomycota</taxon>
        <taxon>Pezizomycotina</taxon>
        <taxon>Sordariomycetes</taxon>
        <taxon>Hypocreomycetidae</taxon>
        <taxon>Hypocreales</taxon>
        <taxon>Hypocreales incertae sedis</taxon>
        <taxon>Trichothecium</taxon>
    </lineage>
</organism>
<reference evidence="1" key="1">
    <citation type="submission" date="2022-10" db="EMBL/GenBank/DDBJ databases">
        <title>Complete Genome of Trichothecium roseum strain YXFP-22015, a Plant Pathogen Isolated from Citrus.</title>
        <authorList>
            <person name="Wang Y."/>
            <person name="Zhu L."/>
        </authorList>
    </citation>
    <scope>NUCLEOTIDE SEQUENCE</scope>
    <source>
        <strain evidence="1">YXFP-22015</strain>
    </source>
</reference>